<dbReference type="Gene3D" id="6.20.190.10">
    <property type="entry name" value="Nutrient germinant receptor protein C, domain 1"/>
    <property type="match status" value="1"/>
</dbReference>
<dbReference type="EMBL" id="CAKMMF010000015">
    <property type="protein sequence ID" value="CAH1208909.1"/>
    <property type="molecule type" value="Genomic_DNA"/>
</dbReference>
<keyword evidence="5" id="KW-0472">Membrane</keyword>
<evidence type="ECO:0000256" key="5">
    <source>
        <dbReference type="ARBA" id="ARBA00023136"/>
    </source>
</evidence>
<evidence type="ECO:0000259" key="9">
    <source>
        <dbReference type="Pfam" id="PF25198"/>
    </source>
</evidence>
<evidence type="ECO:0000256" key="7">
    <source>
        <dbReference type="ARBA" id="ARBA00023288"/>
    </source>
</evidence>
<sequence>MRRSLFLASVIIVVCLQTGCWSRVELNRLGIISASSLDLSEDNQWVVSFQIIIANSSQGGSGKNGSHSPVTVVSMKGSTILEALQKCDLETPRHLFYSHNRVLIISKRVAERGINLLMDYYLRNNQARENVNILITDGEAKPYLQVLTPLETIPGNAISNMLNDRLDDQPKMTLSKIYQVMLALANPTASATMRELKLIGDGSKQQSLEALQTTKNEGKLKLDRVAVFKGDKFKGWISRVDSLGIPWITNVLRSTDIPFYCNGEARKDQLSGFYVEKTHSQLKPRIKDGRLYMSIHIKVKGNLKETACRLELKKSKALNHLKKPIEDAIKENVNHTFLKLRELKADALGFGDAFHKAYPKEWKKLSKNWEQQFANITMDVTVAVKIRRAGMINDTFNMLSENKD</sequence>
<evidence type="ECO:0000256" key="4">
    <source>
        <dbReference type="ARBA" id="ARBA00022729"/>
    </source>
</evidence>
<dbReference type="InterPro" id="IPR057336">
    <property type="entry name" value="GerAC_N"/>
</dbReference>
<comment type="caution">
    <text evidence="10">The sequence shown here is derived from an EMBL/GenBank/DDBJ whole genome shotgun (WGS) entry which is preliminary data.</text>
</comment>
<evidence type="ECO:0000256" key="3">
    <source>
        <dbReference type="ARBA" id="ARBA00022544"/>
    </source>
</evidence>
<gene>
    <name evidence="10" type="primary">gerBC_4</name>
    <name evidence="10" type="ORF">PAECIP111893_02932</name>
</gene>
<dbReference type="InterPro" id="IPR046953">
    <property type="entry name" value="Spore_GerAC-like_C"/>
</dbReference>
<feature type="domain" description="Spore germination GerAC-like C-terminal" evidence="8">
    <location>
        <begin position="224"/>
        <end position="390"/>
    </location>
</feature>
<evidence type="ECO:0000313" key="10">
    <source>
        <dbReference type="EMBL" id="CAH1208909.1"/>
    </source>
</evidence>
<keyword evidence="4" id="KW-0732">Signal</keyword>
<feature type="domain" description="Spore germination protein N-terminal" evidence="9">
    <location>
        <begin position="23"/>
        <end position="182"/>
    </location>
</feature>
<dbReference type="PANTHER" id="PTHR35789">
    <property type="entry name" value="SPORE GERMINATION PROTEIN B3"/>
    <property type="match status" value="1"/>
</dbReference>
<evidence type="ECO:0000256" key="6">
    <source>
        <dbReference type="ARBA" id="ARBA00023139"/>
    </source>
</evidence>
<name>A0ABM9CD32_9BACL</name>
<accession>A0ABM9CD32</accession>
<dbReference type="NCBIfam" id="TIGR02887">
    <property type="entry name" value="spore_ger_x_C"/>
    <property type="match status" value="1"/>
</dbReference>
<dbReference type="Pfam" id="PF25198">
    <property type="entry name" value="Spore_GerAC_N"/>
    <property type="match status" value="1"/>
</dbReference>
<dbReference type="Pfam" id="PF05504">
    <property type="entry name" value="Spore_GerAC"/>
    <property type="match status" value="1"/>
</dbReference>
<protein>
    <submittedName>
        <fullName evidence="10">Spore germination protein B3</fullName>
    </submittedName>
</protein>
<reference evidence="10" key="1">
    <citation type="submission" date="2022-01" db="EMBL/GenBank/DDBJ databases">
        <authorList>
            <person name="Criscuolo A."/>
        </authorList>
    </citation>
    <scope>NUCLEOTIDE SEQUENCE</scope>
    <source>
        <strain evidence="10">CIP111893</strain>
    </source>
</reference>
<evidence type="ECO:0000259" key="8">
    <source>
        <dbReference type="Pfam" id="PF05504"/>
    </source>
</evidence>
<keyword evidence="7" id="KW-0449">Lipoprotein</keyword>
<evidence type="ECO:0000256" key="2">
    <source>
        <dbReference type="ARBA" id="ARBA00007886"/>
    </source>
</evidence>
<dbReference type="InterPro" id="IPR008844">
    <property type="entry name" value="Spore_GerAC-like"/>
</dbReference>
<proteinExistence type="inferred from homology"/>
<dbReference type="Proteomes" id="UP000838686">
    <property type="component" value="Unassembled WGS sequence"/>
</dbReference>
<evidence type="ECO:0000313" key="11">
    <source>
        <dbReference type="Proteomes" id="UP000838686"/>
    </source>
</evidence>
<keyword evidence="11" id="KW-1185">Reference proteome</keyword>
<organism evidence="10 11">
    <name type="scientific">Paenibacillus plantiphilus</name>
    <dbReference type="NCBI Taxonomy" id="2905650"/>
    <lineage>
        <taxon>Bacteria</taxon>
        <taxon>Bacillati</taxon>
        <taxon>Bacillota</taxon>
        <taxon>Bacilli</taxon>
        <taxon>Bacillales</taxon>
        <taxon>Paenibacillaceae</taxon>
        <taxon>Paenibacillus</taxon>
    </lineage>
</organism>
<evidence type="ECO:0000256" key="1">
    <source>
        <dbReference type="ARBA" id="ARBA00004635"/>
    </source>
</evidence>
<dbReference type="Gene3D" id="3.30.300.210">
    <property type="entry name" value="Nutrient germinant receptor protein C, domain 3"/>
    <property type="match status" value="1"/>
</dbReference>
<dbReference type="PANTHER" id="PTHR35789:SF1">
    <property type="entry name" value="SPORE GERMINATION PROTEIN B3"/>
    <property type="match status" value="1"/>
</dbReference>
<dbReference type="InterPro" id="IPR038501">
    <property type="entry name" value="Spore_GerAC_C_sf"/>
</dbReference>
<keyword evidence="3" id="KW-0309">Germination</keyword>
<keyword evidence="6" id="KW-0564">Palmitate</keyword>
<comment type="subcellular location">
    <subcellularLocation>
        <location evidence="1">Membrane</location>
        <topology evidence="1">Lipid-anchor</topology>
    </subcellularLocation>
</comment>
<dbReference type="RefSeq" id="WP_236343297.1">
    <property type="nucleotide sequence ID" value="NZ_CAKMMF010000015.1"/>
</dbReference>
<comment type="similarity">
    <text evidence="2">Belongs to the GerABKC lipoprotein family.</text>
</comment>